<evidence type="ECO:0000256" key="1">
    <source>
        <dbReference type="SAM" id="MobiDB-lite"/>
    </source>
</evidence>
<dbReference type="EMBL" id="KZ857466">
    <property type="protein sequence ID" value="RDX43346.1"/>
    <property type="molecule type" value="Genomic_DNA"/>
</dbReference>
<keyword evidence="3" id="KW-1185">Reference proteome</keyword>
<evidence type="ECO:0000313" key="3">
    <source>
        <dbReference type="Proteomes" id="UP000256964"/>
    </source>
</evidence>
<name>A0A371CST5_9APHY</name>
<dbReference type="OrthoDB" id="3266438at2759"/>
<gene>
    <name evidence="2" type="ORF">OH76DRAFT_1487928</name>
</gene>
<proteinExistence type="predicted"/>
<organism evidence="2 3">
    <name type="scientific">Lentinus brumalis</name>
    <dbReference type="NCBI Taxonomy" id="2498619"/>
    <lineage>
        <taxon>Eukaryota</taxon>
        <taxon>Fungi</taxon>
        <taxon>Dikarya</taxon>
        <taxon>Basidiomycota</taxon>
        <taxon>Agaricomycotina</taxon>
        <taxon>Agaricomycetes</taxon>
        <taxon>Polyporales</taxon>
        <taxon>Polyporaceae</taxon>
        <taxon>Lentinus</taxon>
    </lineage>
</organism>
<accession>A0A371CST5</accession>
<evidence type="ECO:0000313" key="2">
    <source>
        <dbReference type="EMBL" id="RDX43346.1"/>
    </source>
</evidence>
<dbReference type="Proteomes" id="UP000256964">
    <property type="component" value="Unassembled WGS sequence"/>
</dbReference>
<protein>
    <submittedName>
        <fullName evidence="2">Uncharacterized protein</fullName>
    </submittedName>
</protein>
<feature type="region of interest" description="Disordered" evidence="1">
    <location>
        <begin position="272"/>
        <end position="297"/>
    </location>
</feature>
<sequence>MAQPAWGTPSAQTLPPDSISRMATHLQLADKERQSLHAFNKLDDSRKLLELYASMLKSRQDSTQILEGLKGIQKRQDDLERLVGKRWELTNNHKEALKVLVAHYVASPQPSYNDLLSSLEKYIIKHAAALTLEQYVDNKVVRTAVNGYLGTEINNKKNQYRKLIFTSVLNKVALNRIAEEIIKNWHTKPKPQVLSDKWLAQIALEREIAVPIAHIKSAKGGDTGFWRTVNARVKKLHEQNGTSRKDARWIEWQTGIISADREKFPDIGAVYIDSDSEEEASEPAAGTGGDDIDEEGA</sequence>
<dbReference type="AlphaFoldDB" id="A0A371CST5"/>
<reference evidence="2 3" key="1">
    <citation type="journal article" date="2018" name="Biotechnol. Biofuels">
        <title>Integrative visual omics of the white-rot fungus Polyporus brumalis exposes the biotechnological potential of its oxidative enzymes for delignifying raw plant biomass.</title>
        <authorList>
            <person name="Miyauchi S."/>
            <person name="Rancon A."/>
            <person name="Drula E."/>
            <person name="Hage H."/>
            <person name="Chaduli D."/>
            <person name="Favel A."/>
            <person name="Grisel S."/>
            <person name="Henrissat B."/>
            <person name="Herpoel-Gimbert I."/>
            <person name="Ruiz-Duenas F.J."/>
            <person name="Chevret D."/>
            <person name="Hainaut M."/>
            <person name="Lin J."/>
            <person name="Wang M."/>
            <person name="Pangilinan J."/>
            <person name="Lipzen A."/>
            <person name="Lesage-Meessen L."/>
            <person name="Navarro D."/>
            <person name="Riley R."/>
            <person name="Grigoriev I.V."/>
            <person name="Zhou S."/>
            <person name="Raouche S."/>
            <person name="Rosso M.N."/>
        </authorList>
    </citation>
    <scope>NUCLEOTIDE SEQUENCE [LARGE SCALE GENOMIC DNA]</scope>
    <source>
        <strain evidence="2 3">BRFM 1820</strain>
    </source>
</reference>